<dbReference type="PANTHER" id="PTHR31517">
    <property type="match status" value="1"/>
</dbReference>
<comment type="subcellular location">
    <subcellularLocation>
        <location evidence="14">Secreted</location>
    </subcellularLocation>
</comment>
<feature type="chain" id="PRO_5035716413" description="Peroxidase" evidence="15">
    <location>
        <begin position="39"/>
        <end position="336"/>
    </location>
</feature>
<feature type="disulfide bond" evidence="13">
    <location>
        <begin position="134"/>
        <end position="333"/>
    </location>
</feature>
<dbReference type="InterPro" id="IPR010255">
    <property type="entry name" value="Haem_peroxidase_sf"/>
</dbReference>
<feature type="binding site" evidence="11">
    <location>
        <position position="90"/>
    </location>
    <ligand>
        <name>Ca(2+)</name>
        <dbReference type="ChEBI" id="CHEBI:29108"/>
        <label>1</label>
    </ligand>
</feature>
<evidence type="ECO:0000256" key="4">
    <source>
        <dbReference type="ARBA" id="ARBA00022723"/>
    </source>
</evidence>
<organism evidence="17 18">
    <name type="scientific">Ceratopteris richardii</name>
    <name type="common">Triangle waterfern</name>
    <dbReference type="NCBI Taxonomy" id="49495"/>
    <lineage>
        <taxon>Eukaryota</taxon>
        <taxon>Viridiplantae</taxon>
        <taxon>Streptophyta</taxon>
        <taxon>Embryophyta</taxon>
        <taxon>Tracheophyta</taxon>
        <taxon>Polypodiopsida</taxon>
        <taxon>Polypodiidae</taxon>
        <taxon>Polypodiales</taxon>
        <taxon>Pteridineae</taxon>
        <taxon>Pteridaceae</taxon>
        <taxon>Parkerioideae</taxon>
        <taxon>Ceratopteris</taxon>
    </lineage>
</organism>
<keyword evidence="7 11" id="KW-0408">Iron</keyword>
<keyword evidence="4 11" id="KW-0479">Metal-binding</keyword>
<comment type="cofactor">
    <cofactor evidence="11 14">
        <name>Ca(2+)</name>
        <dbReference type="ChEBI" id="CHEBI:29108"/>
    </cofactor>
    <text evidence="11 14">Binds 2 calcium ions per subunit.</text>
</comment>
<feature type="binding site" evidence="11">
    <location>
        <position position="207"/>
    </location>
    <ligand>
        <name>Ca(2+)</name>
        <dbReference type="ChEBI" id="CHEBI:29108"/>
        <label>2</label>
    </ligand>
</feature>
<evidence type="ECO:0000256" key="3">
    <source>
        <dbReference type="ARBA" id="ARBA00022617"/>
    </source>
</evidence>
<name>A0A8T2RKJ8_CERRI</name>
<dbReference type="GO" id="GO:0020037">
    <property type="term" value="F:heme binding"/>
    <property type="evidence" value="ECO:0007669"/>
    <property type="project" value="UniProtKB-UniRule"/>
</dbReference>
<dbReference type="FunFam" id="1.10.520.10:FF:000009">
    <property type="entry name" value="Peroxidase"/>
    <property type="match status" value="1"/>
</dbReference>
<feature type="binding site" evidence="11">
    <location>
        <position position="88"/>
    </location>
    <ligand>
        <name>Ca(2+)</name>
        <dbReference type="ChEBI" id="CHEBI:29108"/>
        <label>1</label>
    </ligand>
</feature>
<evidence type="ECO:0000256" key="13">
    <source>
        <dbReference type="PIRSR" id="PIRSR600823-5"/>
    </source>
</evidence>
<dbReference type="PROSITE" id="PS50873">
    <property type="entry name" value="PEROXIDASE_4"/>
    <property type="match status" value="1"/>
</dbReference>
<dbReference type="InterPro" id="IPR002016">
    <property type="entry name" value="Haem_peroxidase"/>
</dbReference>
<dbReference type="Pfam" id="PF00141">
    <property type="entry name" value="peroxidase"/>
    <property type="match status" value="1"/>
</dbReference>
<dbReference type="PANTHER" id="PTHR31517:SF81">
    <property type="entry name" value="PEROXIDASE"/>
    <property type="match status" value="1"/>
</dbReference>
<dbReference type="Gene3D" id="1.10.420.10">
    <property type="entry name" value="Peroxidase, domain 2"/>
    <property type="match status" value="1"/>
</dbReference>
<keyword evidence="8 13" id="KW-1015">Disulfide bond</keyword>
<keyword evidence="5 11" id="KW-0106">Calcium</keyword>
<evidence type="ECO:0000256" key="8">
    <source>
        <dbReference type="ARBA" id="ARBA00023157"/>
    </source>
</evidence>
<feature type="disulfide bond" evidence="13">
    <location>
        <begin position="82"/>
        <end position="87"/>
    </location>
</feature>
<evidence type="ECO:0000256" key="12">
    <source>
        <dbReference type="PIRSR" id="PIRSR600823-4"/>
    </source>
</evidence>
<evidence type="ECO:0000256" key="7">
    <source>
        <dbReference type="ARBA" id="ARBA00023004"/>
    </source>
</evidence>
<keyword evidence="15" id="KW-0732">Signal</keyword>
<evidence type="ECO:0000256" key="6">
    <source>
        <dbReference type="ARBA" id="ARBA00023002"/>
    </source>
</evidence>
<feature type="active site" description="Proton acceptor" evidence="9">
    <location>
        <position position="80"/>
    </location>
</feature>
<feature type="signal peptide" evidence="15">
    <location>
        <begin position="1"/>
        <end position="38"/>
    </location>
</feature>
<accession>A0A8T2RKJ8</accession>
<keyword evidence="14" id="KW-0376">Hydrogen peroxide</keyword>
<evidence type="ECO:0000256" key="15">
    <source>
        <dbReference type="SAM" id="SignalP"/>
    </source>
</evidence>
<evidence type="ECO:0000256" key="1">
    <source>
        <dbReference type="ARBA" id="ARBA00000189"/>
    </source>
</evidence>
<feature type="binding site" description="axial binding residue" evidence="11">
    <location>
        <position position="206"/>
    </location>
    <ligand>
        <name>heme b</name>
        <dbReference type="ChEBI" id="CHEBI:60344"/>
    </ligand>
    <ligandPart>
        <name>Fe</name>
        <dbReference type="ChEBI" id="CHEBI:18248"/>
    </ligandPart>
</feature>
<feature type="binding site" evidence="11">
    <location>
        <position position="102"/>
    </location>
    <ligand>
        <name>Ca(2+)</name>
        <dbReference type="ChEBI" id="CHEBI:29108"/>
        <label>1</label>
    </ligand>
</feature>
<evidence type="ECO:0000256" key="2">
    <source>
        <dbReference type="ARBA" id="ARBA00022559"/>
    </source>
</evidence>
<dbReference type="PRINTS" id="PR00458">
    <property type="entry name" value="PEROXIDASE"/>
</dbReference>
<dbReference type="EMBL" id="CM035431">
    <property type="protein sequence ID" value="KAH7297022.1"/>
    <property type="molecule type" value="Genomic_DNA"/>
</dbReference>
<dbReference type="FunFam" id="1.10.420.10:FF:000001">
    <property type="entry name" value="Peroxidase"/>
    <property type="match status" value="1"/>
</dbReference>
<evidence type="ECO:0000313" key="18">
    <source>
        <dbReference type="Proteomes" id="UP000825935"/>
    </source>
</evidence>
<sequence>MAEDSITSAPGTRCQPVIWRTFLWHVFLLLNFVISCGAQLRNDFYAATCPRLAHAVRGNVAASLLHDPTAPAAFLRLFFHDCQVQGCDGSILLDSQDGIVSEREAPSNLGIRRLEFIDAIKSSVEAICPGTVSCADIVVLAAREAVRIAGGPFIEVPLGRRDALTASAARAQAELPPAHTGFDGFLQVFQTKGLTLEESVALLGSHTLGVGHCASVTNRLYPQRDQTLGPLFYSILRLRCPARTALRPKGGPIFPNDLTALSFDSQYFRNAMAGRGLFRVDAEVARNPLTAPIVNAFGTNTDAFFQAYSTGFVKFSVHNVLSSPQQGIIRRDCRRL</sequence>
<feature type="binding site" evidence="11">
    <location>
        <position position="257"/>
    </location>
    <ligand>
        <name>Ca(2+)</name>
        <dbReference type="ChEBI" id="CHEBI:29108"/>
        <label>2</label>
    </ligand>
</feature>
<feature type="binding site" evidence="11">
    <location>
        <position position="86"/>
    </location>
    <ligand>
        <name>Ca(2+)</name>
        <dbReference type="ChEBI" id="CHEBI:29108"/>
        <label>1</label>
    </ligand>
</feature>
<dbReference type="EC" id="1.11.1.7" evidence="14"/>
<feature type="binding site" evidence="11">
    <location>
        <position position="264"/>
    </location>
    <ligand>
        <name>Ca(2+)</name>
        <dbReference type="ChEBI" id="CHEBI:29108"/>
        <label>2</label>
    </ligand>
</feature>
<feature type="domain" description="Plant heme peroxidase family profile" evidence="16">
    <location>
        <begin position="39"/>
        <end position="336"/>
    </location>
</feature>
<dbReference type="InterPro" id="IPR033905">
    <property type="entry name" value="Secretory_peroxidase"/>
</dbReference>
<feature type="binding site" evidence="11">
    <location>
        <position position="81"/>
    </location>
    <ligand>
        <name>Ca(2+)</name>
        <dbReference type="ChEBI" id="CHEBI:29108"/>
        <label>1</label>
    </ligand>
</feature>
<comment type="caution">
    <text evidence="17">The sequence shown here is derived from an EMBL/GenBank/DDBJ whole genome shotgun (WGS) entry which is preliminary data.</text>
</comment>
<dbReference type="Proteomes" id="UP000825935">
    <property type="component" value="Chromosome 26"/>
</dbReference>
<evidence type="ECO:0000256" key="10">
    <source>
        <dbReference type="PIRSR" id="PIRSR600823-2"/>
    </source>
</evidence>
<dbReference type="InterPro" id="IPR000823">
    <property type="entry name" value="Peroxidase_pln"/>
</dbReference>
<dbReference type="GO" id="GO:0140825">
    <property type="term" value="F:lactoperoxidase activity"/>
    <property type="evidence" value="ECO:0007669"/>
    <property type="project" value="UniProtKB-EC"/>
</dbReference>
<keyword evidence="6 14" id="KW-0560">Oxidoreductase</keyword>
<dbReference type="OrthoDB" id="2113341at2759"/>
<keyword evidence="3 14" id="KW-0349">Heme</keyword>
<dbReference type="GO" id="GO:0005576">
    <property type="term" value="C:extracellular region"/>
    <property type="evidence" value="ECO:0007669"/>
    <property type="project" value="UniProtKB-SubCell"/>
</dbReference>
<dbReference type="Gene3D" id="1.10.520.10">
    <property type="match status" value="1"/>
</dbReference>
<keyword evidence="2 14" id="KW-0575">Peroxidase</keyword>
<dbReference type="GO" id="GO:0046872">
    <property type="term" value="F:metal ion binding"/>
    <property type="evidence" value="ECO:0007669"/>
    <property type="project" value="UniProtKB-UniRule"/>
</dbReference>
<comment type="cofactor">
    <cofactor evidence="11 14">
        <name>heme b</name>
        <dbReference type="ChEBI" id="CHEBI:60344"/>
    </cofactor>
    <text evidence="11 14">Binds 1 heme b (iron(II)-protoporphyrin IX) group per subunit.</text>
</comment>
<feature type="binding site" evidence="11">
    <location>
        <position position="84"/>
    </location>
    <ligand>
        <name>Ca(2+)</name>
        <dbReference type="ChEBI" id="CHEBI:29108"/>
        <label>1</label>
    </ligand>
</feature>
<feature type="binding site" evidence="10">
    <location>
        <position position="176"/>
    </location>
    <ligand>
        <name>substrate</name>
    </ligand>
</feature>
<dbReference type="GO" id="GO:0006979">
    <property type="term" value="P:response to oxidative stress"/>
    <property type="evidence" value="ECO:0007669"/>
    <property type="project" value="UniProtKB-UniRule"/>
</dbReference>
<feature type="disulfide bond" evidence="13">
    <location>
        <begin position="49"/>
        <end position="128"/>
    </location>
</feature>
<evidence type="ECO:0000259" key="16">
    <source>
        <dbReference type="PROSITE" id="PS50873"/>
    </source>
</evidence>
<reference evidence="17" key="1">
    <citation type="submission" date="2021-08" db="EMBL/GenBank/DDBJ databases">
        <title>WGS assembly of Ceratopteris richardii.</title>
        <authorList>
            <person name="Marchant D.B."/>
            <person name="Chen G."/>
            <person name="Jenkins J."/>
            <person name="Shu S."/>
            <person name="Leebens-Mack J."/>
            <person name="Grimwood J."/>
            <person name="Schmutz J."/>
            <person name="Soltis P."/>
            <person name="Soltis D."/>
            <person name="Chen Z.-H."/>
        </authorList>
    </citation>
    <scope>NUCLEOTIDE SEQUENCE</scope>
    <source>
        <strain evidence="17">Whitten #5841</strain>
        <tissue evidence="17">Leaf</tissue>
    </source>
</reference>
<dbReference type="CDD" id="cd00693">
    <property type="entry name" value="secretory_peroxidase"/>
    <property type="match status" value="1"/>
</dbReference>
<evidence type="ECO:0000256" key="9">
    <source>
        <dbReference type="PIRSR" id="PIRSR600823-1"/>
    </source>
</evidence>
<evidence type="ECO:0000256" key="11">
    <source>
        <dbReference type="PIRSR" id="PIRSR600823-3"/>
    </source>
</evidence>
<keyword evidence="14" id="KW-0964">Secreted</keyword>
<evidence type="ECO:0000256" key="14">
    <source>
        <dbReference type="RuleBase" id="RU362060"/>
    </source>
</evidence>
<evidence type="ECO:0000256" key="5">
    <source>
        <dbReference type="ARBA" id="ARBA00022837"/>
    </source>
</evidence>
<protein>
    <recommendedName>
        <fullName evidence="14">Peroxidase</fullName>
        <ecNumber evidence="14">1.11.1.7</ecNumber>
    </recommendedName>
</protein>
<keyword evidence="18" id="KW-1185">Reference proteome</keyword>
<feature type="site" description="Transition state stabilizer" evidence="12">
    <location>
        <position position="76"/>
    </location>
</feature>
<dbReference type="OMA" id="NATNANM"/>
<feature type="disulfide bond" evidence="13">
    <location>
        <begin position="213"/>
        <end position="240"/>
    </location>
</feature>
<comment type="catalytic activity">
    <reaction evidence="1 14">
        <text>2 a phenolic donor + H2O2 = 2 a phenolic radical donor + 2 H2O</text>
        <dbReference type="Rhea" id="RHEA:56136"/>
        <dbReference type="ChEBI" id="CHEBI:15377"/>
        <dbReference type="ChEBI" id="CHEBI:16240"/>
        <dbReference type="ChEBI" id="CHEBI:139520"/>
        <dbReference type="ChEBI" id="CHEBI:139521"/>
        <dbReference type="EC" id="1.11.1.7"/>
    </reaction>
</comment>
<evidence type="ECO:0000313" key="17">
    <source>
        <dbReference type="EMBL" id="KAH7297022.1"/>
    </source>
</evidence>
<gene>
    <name evidence="17" type="ORF">KP509_26G049600</name>
</gene>
<dbReference type="GO" id="GO:0042744">
    <property type="term" value="P:hydrogen peroxide catabolic process"/>
    <property type="evidence" value="ECO:0007669"/>
    <property type="project" value="UniProtKB-KW"/>
</dbReference>
<dbReference type="PRINTS" id="PR00461">
    <property type="entry name" value="PLPEROXIDASE"/>
</dbReference>
<comment type="similarity">
    <text evidence="14">Belongs to the peroxidase family. Classical plant (class III) peroxidase subfamily.</text>
</comment>
<comment type="function">
    <text evidence="14">Removal of H(2)O(2), oxidation of toxic reductants, biosynthesis and degradation of lignin, suberization, auxin catabolism, response to environmental stresses such as wounding, pathogen attack and oxidative stress.</text>
</comment>
<dbReference type="AlphaFoldDB" id="A0A8T2RKJ8"/>
<proteinExistence type="inferred from homology"/>
<dbReference type="SUPFAM" id="SSF48113">
    <property type="entry name" value="Heme-dependent peroxidases"/>
    <property type="match status" value="1"/>
</dbReference>